<feature type="transmembrane region" description="Helical" evidence="7">
    <location>
        <begin position="21"/>
        <end position="45"/>
    </location>
</feature>
<dbReference type="InterPro" id="IPR000515">
    <property type="entry name" value="MetI-like"/>
</dbReference>
<dbReference type="GO" id="GO:0055085">
    <property type="term" value="P:transmembrane transport"/>
    <property type="evidence" value="ECO:0007669"/>
    <property type="project" value="InterPro"/>
</dbReference>
<keyword evidence="5 7" id="KW-1133">Transmembrane helix</keyword>
<dbReference type="CDD" id="cd06261">
    <property type="entry name" value="TM_PBP2"/>
    <property type="match status" value="1"/>
</dbReference>
<dbReference type="PANTHER" id="PTHR30193:SF37">
    <property type="entry name" value="INNER MEMBRANE ABC TRANSPORTER PERMEASE PROTEIN YCJO"/>
    <property type="match status" value="1"/>
</dbReference>
<sequence>MRQKFQLKDRTKEALAGYGFLMPNFVGFLVFTSIPVCASMALSFFSWDLLSPPKFVGIANFIELFKDPFFWKYCWNTVVLMCAIPFSVAGSLLLALAMNQKLKGIVFFRTVYFLPTICSGVAIYVLWRFIYNPEFGALNAMIFKLGELIHLPLRGPNWLTDEQWAKPALIIMSVWQTVGGYNMILYLAALQGVPRDYYDAAEVDGANEWQKFWNVTWPQISPTTFFIVIMSIIGGFQAGFDPAYIMTGGGPNGSTTTIIYYIYNNAFQWHNMGYAAAISWILFIIVFIITVLQWRMFGRVVHY</sequence>
<evidence type="ECO:0000256" key="3">
    <source>
        <dbReference type="ARBA" id="ARBA00022475"/>
    </source>
</evidence>
<evidence type="ECO:0000256" key="1">
    <source>
        <dbReference type="ARBA" id="ARBA00004651"/>
    </source>
</evidence>
<protein>
    <recommendedName>
        <fullName evidence="8">ABC transmembrane type-1 domain-containing protein</fullName>
    </recommendedName>
</protein>
<keyword evidence="2 7" id="KW-0813">Transport</keyword>
<comment type="subcellular location">
    <subcellularLocation>
        <location evidence="1 7">Cell membrane</location>
        <topology evidence="1 7">Multi-pass membrane protein</topology>
    </subcellularLocation>
</comment>
<reference evidence="9 10" key="1">
    <citation type="journal article" date="2016" name="Nat. Commun.">
        <title>Thousands of microbial genomes shed light on interconnected biogeochemical processes in an aquifer system.</title>
        <authorList>
            <person name="Anantharaman K."/>
            <person name="Brown C.T."/>
            <person name="Hug L.A."/>
            <person name="Sharon I."/>
            <person name="Castelle C.J."/>
            <person name="Probst A.J."/>
            <person name="Thomas B.C."/>
            <person name="Singh A."/>
            <person name="Wilkins M.J."/>
            <person name="Karaoz U."/>
            <person name="Brodie E.L."/>
            <person name="Williams K.H."/>
            <person name="Hubbard S.S."/>
            <person name="Banfield J.F."/>
        </authorList>
    </citation>
    <scope>NUCLEOTIDE SEQUENCE [LARGE SCALE GENOMIC DNA]</scope>
</reference>
<feature type="transmembrane region" description="Helical" evidence="7">
    <location>
        <begin position="110"/>
        <end position="131"/>
    </location>
</feature>
<evidence type="ECO:0000256" key="7">
    <source>
        <dbReference type="RuleBase" id="RU363032"/>
    </source>
</evidence>
<name>A0A1G1KSM0_9BACT</name>
<dbReference type="InterPro" id="IPR035906">
    <property type="entry name" value="MetI-like_sf"/>
</dbReference>
<dbReference type="Gene3D" id="1.10.3720.10">
    <property type="entry name" value="MetI-like"/>
    <property type="match status" value="1"/>
</dbReference>
<feature type="transmembrane region" description="Helical" evidence="7">
    <location>
        <begin position="78"/>
        <end position="98"/>
    </location>
</feature>
<dbReference type="InterPro" id="IPR051393">
    <property type="entry name" value="ABC_transporter_permease"/>
</dbReference>
<feature type="transmembrane region" description="Helical" evidence="7">
    <location>
        <begin position="168"/>
        <end position="189"/>
    </location>
</feature>
<dbReference type="Proteomes" id="UP000178187">
    <property type="component" value="Unassembled WGS sequence"/>
</dbReference>
<proteinExistence type="inferred from homology"/>
<keyword evidence="4 7" id="KW-0812">Transmembrane</keyword>
<evidence type="ECO:0000313" key="10">
    <source>
        <dbReference type="Proteomes" id="UP000178187"/>
    </source>
</evidence>
<dbReference type="PANTHER" id="PTHR30193">
    <property type="entry name" value="ABC TRANSPORTER PERMEASE PROTEIN"/>
    <property type="match status" value="1"/>
</dbReference>
<evidence type="ECO:0000256" key="4">
    <source>
        <dbReference type="ARBA" id="ARBA00022692"/>
    </source>
</evidence>
<evidence type="ECO:0000313" key="9">
    <source>
        <dbReference type="EMBL" id="OGW95910.1"/>
    </source>
</evidence>
<dbReference type="EMBL" id="MHFR01000056">
    <property type="protein sequence ID" value="OGW95910.1"/>
    <property type="molecule type" value="Genomic_DNA"/>
</dbReference>
<dbReference type="GO" id="GO:0005886">
    <property type="term" value="C:plasma membrane"/>
    <property type="evidence" value="ECO:0007669"/>
    <property type="project" value="UniProtKB-SubCell"/>
</dbReference>
<evidence type="ECO:0000256" key="2">
    <source>
        <dbReference type="ARBA" id="ARBA00022448"/>
    </source>
</evidence>
<dbReference type="SUPFAM" id="SSF161098">
    <property type="entry name" value="MetI-like"/>
    <property type="match status" value="1"/>
</dbReference>
<feature type="transmembrane region" description="Helical" evidence="7">
    <location>
        <begin position="274"/>
        <end position="294"/>
    </location>
</feature>
<dbReference type="PROSITE" id="PS50928">
    <property type="entry name" value="ABC_TM1"/>
    <property type="match status" value="1"/>
</dbReference>
<accession>A0A1G1KSM0</accession>
<evidence type="ECO:0000259" key="8">
    <source>
        <dbReference type="PROSITE" id="PS50928"/>
    </source>
</evidence>
<feature type="transmembrane region" description="Helical" evidence="7">
    <location>
        <begin position="220"/>
        <end position="240"/>
    </location>
</feature>
<organism evidence="9 10">
    <name type="scientific">Candidatus Danuiimicrobium aquiferis</name>
    <dbReference type="NCBI Taxonomy" id="1801832"/>
    <lineage>
        <taxon>Bacteria</taxon>
        <taxon>Pseudomonadati</taxon>
        <taxon>Candidatus Omnitrophota</taxon>
        <taxon>Candidatus Danuiimicrobium</taxon>
    </lineage>
</organism>
<comment type="caution">
    <text evidence="9">The sequence shown here is derived from an EMBL/GenBank/DDBJ whole genome shotgun (WGS) entry which is preliminary data.</text>
</comment>
<dbReference type="Pfam" id="PF00528">
    <property type="entry name" value="BPD_transp_1"/>
    <property type="match status" value="1"/>
</dbReference>
<evidence type="ECO:0000256" key="6">
    <source>
        <dbReference type="ARBA" id="ARBA00023136"/>
    </source>
</evidence>
<dbReference type="AlphaFoldDB" id="A0A1G1KSM0"/>
<keyword evidence="3" id="KW-1003">Cell membrane</keyword>
<evidence type="ECO:0000256" key="5">
    <source>
        <dbReference type="ARBA" id="ARBA00022989"/>
    </source>
</evidence>
<comment type="similarity">
    <text evidence="7">Belongs to the binding-protein-dependent transport system permease family.</text>
</comment>
<feature type="domain" description="ABC transmembrane type-1" evidence="8">
    <location>
        <begin position="73"/>
        <end position="293"/>
    </location>
</feature>
<keyword evidence="6 7" id="KW-0472">Membrane</keyword>
<gene>
    <name evidence="9" type="ORF">A3G33_03835</name>
</gene>